<dbReference type="SUPFAM" id="SSF57701">
    <property type="entry name" value="Zn2/Cys6 DNA-binding domain"/>
    <property type="match status" value="1"/>
</dbReference>
<dbReference type="PROSITE" id="PS50048">
    <property type="entry name" value="ZN2_CY6_FUNGAL_2"/>
    <property type="match status" value="1"/>
</dbReference>
<keyword evidence="2" id="KW-0238">DNA-binding</keyword>
<evidence type="ECO:0000256" key="4">
    <source>
        <dbReference type="ARBA" id="ARBA00023242"/>
    </source>
</evidence>
<sequence>MVGVAGKSKGCKTCRQRKIACGLQRPQCVQCVRSNRVCAGYEREKIFVPVQPSAKDRKTVMKSSFDEVRKTASTNGASAGPAGSLTRDSKICPRVVGPATSAGAEILATATYRQYLLNAFVSCCIPETQRGQNKFRPWFVLLPEFLMRTKALETSSLAISAAALGRLYDDPVLIRESLKLYTQGLRELRKALWNPKLVYDDEILAACLALSMYELMECPAEAWYAYASHCNGWLKLVQLRGVDAHTSGIAHELFVGLRHQGILYSMEMRQPTFLSEPLWMEGPWKDSPKRLLDRLVDCLALAPGIFKQSDDFKNLRSRGLLDSALDVTRKCWQLDTTLQSIYNDLEKETPGPLYWSVLSEEDNQADDPEHGKVFPVAFQFPDLSMAGTMMMYWATTVVLWSGMCELYHFIPTIEVDAVDAYCFNYPNCLRKPDSPCHCADLITTSSGSLRFDLSRLPPLGHRTDFLSHARNVCQSVEYCLKNPMQMGGAFTVTAPLSMVFETVKHDARYVLRTGYIYDFCQNWSLSPSKQSVTSF</sequence>
<dbReference type="Gene3D" id="4.10.240.10">
    <property type="entry name" value="Zn(2)-C6 fungal-type DNA-binding domain"/>
    <property type="match status" value="1"/>
</dbReference>
<dbReference type="STRING" id="1408163.A0A0F4YZX7"/>
<dbReference type="AlphaFoldDB" id="A0A0F4YZX7"/>
<dbReference type="InterPro" id="IPR021858">
    <property type="entry name" value="Fun_TF"/>
</dbReference>
<dbReference type="Pfam" id="PF11951">
    <property type="entry name" value="Fungal_trans_2"/>
    <property type="match status" value="1"/>
</dbReference>
<proteinExistence type="predicted"/>
<evidence type="ECO:0000256" key="3">
    <source>
        <dbReference type="ARBA" id="ARBA00023163"/>
    </source>
</evidence>
<dbReference type="InterPro" id="IPR053178">
    <property type="entry name" value="Osmoadaptation_assoc"/>
</dbReference>
<dbReference type="Proteomes" id="UP000053958">
    <property type="component" value="Unassembled WGS sequence"/>
</dbReference>
<feature type="domain" description="Zn(2)-C6 fungal-type" evidence="5">
    <location>
        <begin position="10"/>
        <end position="38"/>
    </location>
</feature>
<organism evidence="6 7">
    <name type="scientific">Rasamsonia emersonii (strain ATCC 16479 / CBS 393.64 / IMI 116815)</name>
    <dbReference type="NCBI Taxonomy" id="1408163"/>
    <lineage>
        <taxon>Eukaryota</taxon>
        <taxon>Fungi</taxon>
        <taxon>Dikarya</taxon>
        <taxon>Ascomycota</taxon>
        <taxon>Pezizomycotina</taxon>
        <taxon>Eurotiomycetes</taxon>
        <taxon>Eurotiomycetidae</taxon>
        <taxon>Eurotiales</taxon>
        <taxon>Trichocomaceae</taxon>
        <taxon>Rasamsonia</taxon>
    </lineage>
</organism>
<dbReference type="GeneID" id="25314506"/>
<dbReference type="RefSeq" id="XP_013330416.1">
    <property type="nucleotide sequence ID" value="XM_013474962.1"/>
</dbReference>
<dbReference type="EMBL" id="LASV01000086">
    <property type="protein sequence ID" value="KKA23804.1"/>
    <property type="molecule type" value="Genomic_DNA"/>
</dbReference>
<dbReference type="GO" id="GO:0003677">
    <property type="term" value="F:DNA binding"/>
    <property type="evidence" value="ECO:0007669"/>
    <property type="project" value="UniProtKB-KW"/>
</dbReference>
<name>A0A0F4YZX7_RASE3</name>
<dbReference type="CDD" id="cd00067">
    <property type="entry name" value="GAL4"/>
    <property type="match status" value="1"/>
</dbReference>
<keyword evidence="3" id="KW-0804">Transcription</keyword>
<dbReference type="PROSITE" id="PS00463">
    <property type="entry name" value="ZN2_CY6_FUNGAL_1"/>
    <property type="match status" value="1"/>
</dbReference>
<evidence type="ECO:0000259" key="5">
    <source>
        <dbReference type="PROSITE" id="PS50048"/>
    </source>
</evidence>
<evidence type="ECO:0000256" key="1">
    <source>
        <dbReference type="ARBA" id="ARBA00023015"/>
    </source>
</evidence>
<keyword evidence="4" id="KW-0539">Nucleus</keyword>
<evidence type="ECO:0000256" key="2">
    <source>
        <dbReference type="ARBA" id="ARBA00023125"/>
    </source>
</evidence>
<dbReference type="SMART" id="SM00066">
    <property type="entry name" value="GAL4"/>
    <property type="match status" value="1"/>
</dbReference>
<evidence type="ECO:0000313" key="6">
    <source>
        <dbReference type="EMBL" id="KKA23804.1"/>
    </source>
</evidence>
<dbReference type="Pfam" id="PF00172">
    <property type="entry name" value="Zn_clus"/>
    <property type="match status" value="1"/>
</dbReference>
<dbReference type="InterPro" id="IPR036864">
    <property type="entry name" value="Zn2-C6_fun-type_DNA-bd_sf"/>
</dbReference>
<dbReference type="OrthoDB" id="4491390at2759"/>
<gene>
    <name evidence="6" type="ORF">T310_2155</name>
</gene>
<keyword evidence="1" id="KW-0805">Transcription regulation</keyword>
<dbReference type="GO" id="GO:0008270">
    <property type="term" value="F:zinc ion binding"/>
    <property type="evidence" value="ECO:0007669"/>
    <property type="project" value="InterPro"/>
</dbReference>
<dbReference type="PANTHER" id="PTHR38111:SF11">
    <property type="entry name" value="TRANSCRIPTION FACTOR DOMAIN-CONTAINING PROTEIN-RELATED"/>
    <property type="match status" value="1"/>
</dbReference>
<dbReference type="PANTHER" id="PTHR38111">
    <property type="entry name" value="ZN(2)-C6 FUNGAL-TYPE DOMAIN-CONTAINING PROTEIN-RELATED"/>
    <property type="match status" value="1"/>
</dbReference>
<keyword evidence="7" id="KW-1185">Reference proteome</keyword>
<comment type="caution">
    <text evidence="6">The sequence shown here is derived from an EMBL/GenBank/DDBJ whole genome shotgun (WGS) entry which is preliminary data.</text>
</comment>
<dbReference type="GO" id="GO:0000981">
    <property type="term" value="F:DNA-binding transcription factor activity, RNA polymerase II-specific"/>
    <property type="evidence" value="ECO:0007669"/>
    <property type="project" value="InterPro"/>
</dbReference>
<accession>A0A0F4YZX7</accession>
<reference evidence="6 7" key="1">
    <citation type="submission" date="2015-04" db="EMBL/GenBank/DDBJ databases">
        <authorList>
            <person name="Heijne W.H."/>
            <person name="Fedorova N.D."/>
            <person name="Nierman W.C."/>
            <person name="Vollebregt A.W."/>
            <person name="Zhao Z."/>
            <person name="Wu L."/>
            <person name="Kumar M."/>
            <person name="Stam H."/>
            <person name="van den Berg M.A."/>
            <person name="Pel H.J."/>
        </authorList>
    </citation>
    <scope>NUCLEOTIDE SEQUENCE [LARGE SCALE GENOMIC DNA]</scope>
    <source>
        <strain evidence="6 7">CBS 393.64</strain>
    </source>
</reference>
<dbReference type="InterPro" id="IPR001138">
    <property type="entry name" value="Zn2Cys6_DnaBD"/>
</dbReference>
<protein>
    <recommendedName>
        <fullName evidence="5">Zn(2)-C6 fungal-type domain-containing protein</fullName>
    </recommendedName>
</protein>
<evidence type="ECO:0000313" key="7">
    <source>
        <dbReference type="Proteomes" id="UP000053958"/>
    </source>
</evidence>